<dbReference type="Pfam" id="PF02488">
    <property type="entry name" value="EMA"/>
    <property type="match status" value="1"/>
</dbReference>
<dbReference type="EMBL" id="U85039">
    <property type="protein sequence ID" value="AAB48037.1"/>
    <property type="molecule type" value="Genomic_DNA"/>
</dbReference>
<dbReference type="PROSITE" id="PS51257">
    <property type="entry name" value="PROKAR_LIPOPROTEIN"/>
    <property type="match status" value="1"/>
</dbReference>
<feature type="signal peptide" evidence="1">
    <location>
        <begin position="1"/>
        <end position="23"/>
    </location>
</feature>
<protein>
    <submittedName>
        <fullName evidence="2">32 kDa immunodominant antigen</fullName>
    </submittedName>
</protein>
<sequence length="279" mass="31846">MVSNRNLKLLCLGFLYIASAACADEPKKEEPKDLTVNVNVDATDNVVYNLTDPNYVTLTAKEGYRFKTLKAGEKTFYTVDTSKFSPTHAARLKHAEDLFFKLELVAAKPVMFKKKSDTEWTSFKYAQYMDDVLFKGKEEKELDVSKFADETLFTPSPFGTGKLYTSKDTFKVTKVVYDKREVGKSAKAKFTSVKVYVGSDDKKVVRLNYFYTGDERLKEVYFHLKDEKWTKLEQTEANKLLHAMDSSWPADYKPTVDKFSPLAVLSSLAIVSLFAVYFL</sequence>
<reference evidence="2" key="1">
    <citation type="submission" date="1997-01" db="EMBL/GenBank/DDBJ databases">
        <title>Cloning and characterisation of a 32 kilodalton diagnostic antigen of Theileria mutans.</title>
        <authorList>
            <person name="Skilton R.A."/>
            <person name="Morzaria S."/>
            <person name="Musoke A."/>
            <person name="Gobright E."/>
        </authorList>
    </citation>
    <scope>NUCLEOTIDE SEQUENCE</scope>
    <source>
        <strain evidence="2">Kipange</strain>
    </source>
</reference>
<evidence type="ECO:0000256" key="1">
    <source>
        <dbReference type="SAM" id="SignalP"/>
    </source>
</evidence>
<dbReference type="InterPro" id="IPR003407">
    <property type="entry name" value="Merozoite_Agen"/>
</dbReference>
<proteinExistence type="predicted"/>
<feature type="chain" id="PRO_5004161409" evidence="1">
    <location>
        <begin position="24"/>
        <end position="279"/>
    </location>
</feature>
<name>P90659_THEMU</name>
<dbReference type="AlphaFoldDB" id="P90659"/>
<keyword evidence="1" id="KW-0732">Signal</keyword>
<evidence type="ECO:0000313" key="2">
    <source>
        <dbReference type="EMBL" id="AAB48037.1"/>
    </source>
</evidence>
<organism evidence="2">
    <name type="scientific">Theileria mutans</name>
    <dbReference type="NCBI Taxonomy" id="27991"/>
    <lineage>
        <taxon>Eukaryota</taxon>
        <taxon>Sar</taxon>
        <taxon>Alveolata</taxon>
        <taxon>Apicomplexa</taxon>
        <taxon>Aconoidasida</taxon>
        <taxon>Piroplasmida</taxon>
        <taxon>Theileriidae</taxon>
        <taxon>Theileria</taxon>
    </lineage>
</organism>
<accession>P90659</accession>